<accession>W8C9D7</accession>
<organism evidence="1">
    <name type="scientific">Ceratitis capitata</name>
    <name type="common">Mediterranean fruit fly</name>
    <name type="synonym">Tephritis capitata</name>
    <dbReference type="NCBI Taxonomy" id="7213"/>
    <lineage>
        <taxon>Eukaryota</taxon>
        <taxon>Metazoa</taxon>
        <taxon>Ecdysozoa</taxon>
        <taxon>Arthropoda</taxon>
        <taxon>Hexapoda</taxon>
        <taxon>Insecta</taxon>
        <taxon>Pterygota</taxon>
        <taxon>Neoptera</taxon>
        <taxon>Endopterygota</taxon>
        <taxon>Diptera</taxon>
        <taxon>Brachycera</taxon>
        <taxon>Muscomorpha</taxon>
        <taxon>Tephritoidea</taxon>
        <taxon>Tephritidae</taxon>
        <taxon>Ceratitis</taxon>
        <taxon>Ceratitis</taxon>
    </lineage>
</organism>
<reference evidence="1" key="2">
    <citation type="journal article" date="2014" name="BMC Genomics">
        <title>A genomic perspective to assessing quality of mass-reared SIT flies used in Mediterranean fruit fly (Ceratitis capitata) eradication in California.</title>
        <authorList>
            <person name="Calla B."/>
            <person name="Hall B."/>
            <person name="Hou S."/>
            <person name="Geib S.M."/>
        </authorList>
    </citation>
    <scope>NUCLEOTIDE SEQUENCE</scope>
</reference>
<dbReference type="AlphaFoldDB" id="W8C9D7"/>
<dbReference type="EMBL" id="GAMC01006736">
    <property type="protein sequence ID" value="JAB99819.1"/>
    <property type="molecule type" value="mRNA"/>
</dbReference>
<protein>
    <submittedName>
        <fullName evidence="1">Uncharacterized protein</fullName>
    </submittedName>
</protein>
<evidence type="ECO:0000313" key="1">
    <source>
        <dbReference type="EMBL" id="JAB99819.1"/>
    </source>
</evidence>
<proteinExistence type="evidence at transcript level"/>
<reference evidence="1" key="1">
    <citation type="submission" date="2013-07" db="EMBL/GenBank/DDBJ databases">
        <authorList>
            <person name="Geib S."/>
        </authorList>
    </citation>
    <scope>NUCLEOTIDE SEQUENCE</scope>
</reference>
<name>W8C9D7_CERCA</name>
<sequence>MLVNIVANLIDIRVLIIAAPNPRLLYCQPCEIHSNIFTLQVPQRCKKNNVVAATNQTRRKAIHTHTHSPVPMDCRVWLLENGLVTGDQSTSHSIHRRQCCDVAIVVVVMFFFFSAH</sequence>